<feature type="region of interest" description="Disordered" evidence="1">
    <location>
        <begin position="1"/>
        <end position="30"/>
    </location>
</feature>
<feature type="compositionally biased region" description="Low complexity" evidence="1">
    <location>
        <begin position="1"/>
        <end position="10"/>
    </location>
</feature>
<gene>
    <name evidence="2" type="ORF">NPIL_434151</name>
</gene>
<evidence type="ECO:0000256" key="1">
    <source>
        <dbReference type="SAM" id="MobiDB-lite"/>
    </source>
</evidence>
<organism evidence="2 3">
    <name type="scientific">Nephila pilipes</name>
    <name type="common">Giant wood spider</name>
    <name type="synonym">Nephila maculata</name>
    <dbReference type="NCBI Taxonomy" id="299642"/>
    <lineage>
        <taxon>Eukaryota</taxon>
        <taxon>Metazoa</taxon>
        <taxon>Ecdysozoa</taxon>
        <taxon>Arthropoda</taxon>
        <taxon>Chelicerata</taxon>
        <taxon>Arachnida</taxon>
        <taxon>Araneae</taxon>
        <taxon>Araneomorphae</taxon>
        <taxon>Entelegynae</taxon>
        <taxon>Araneoidea</taxon>
        <taxon>Nephilidae</taxon>
        <taxon>Nephila</taxon>
    </lineage>
</organism>
<dbReference type="OrthoDB" id="6436982at2759"/>
<dbReference type="EMBL" id="BMAW01105833">
    <property type="protein sequence ID" value="GFT21236.1"/>
    <property type="molecule type" value="Genomic_DNA"/>
</dbReference>
<keyword evidence="3" id="KW-1185">Reference proteome</keyword>
<dbReference type="AlphaFoldDB" id="A0A8X6NMQ5"/>
<proteinExistence type="predicted"/>
<dbReference type="Proteomes" id="UP000887013">
    <property type="component" value="Unassembled WGS sequence"/>
</dbReference>
<name>A0A8X6NMQ5_NEPPI</name>
<evidence type="ECO:0000313" key="3">
    <source>
        <dbReference type="Proteomes" id="UP000887013"/>
    </source>
</evidence>
<comment type="caution">
    <text evidence="2">The sequence shown here is derived from an EMBL/GenBank/DDBJ whole genome shotgun (WGS) entry which is preliminary data.</text>
</comment>
<protein>
    <submittedName>
        <fullName evidence="2">Uncharacterized protein</fullName>
    </submittedName>
</protein>
<sequence>MPLESQSSKSSKGKRIKSFGRVSSSADPDYPLPYNRVDDGEVILPIAFRGRLYELFSQIEKEFEALYTENIAGDVYPHILSTSIMLQMLKL</sequence>
<reference evidence="2" key="1">
    <citation type="submission" date="2020-08" db="EMBL/GenBank/DDBJ databases">
        <title>Multicomponent nature underlies the extraordinary mechanical properties of spider dragline silk.</title>
        <authorList>
            <person name="Kono N."/>
            <person name="Nakamura H."/>
            <person name="Mori M."/>
            <person name="Yoshida Y."/>
            <person name="Ohtoshi R."/>
            <person name="Malay A.D."/>
            <person name="Moran D.A.P."/>
            <person name="Tomita M."/>
            <person name="Numata K."/>
            <person name="Arakawa K."/>
        </authorList>
    </citation>
    <scope>NUCLEOTIDE SEQUENCE</scope>
</reference>
<accession>A0A8X6NMQ5</accession>
<evidence type="ECO:0000313" key="2">
    <source>
        <dbReference type="EMBL" id="GFT21236.1"/>
    </source>
</evidence>